<dbReference type="AlphaFoldDB" id="A0A8D3Y475"/>
<evidence type="ECO:0000256" key="1">
    <source>
        <dbReference type="ARBA" id="ARBA00004141"/>
    </source>
</evidence>
<evidence type="ECO:0000256" key="3">
    <source>
        <dbReference type="ARBA" id="ARBA00022989"/>
    </source>
</evidence>
<dbReference type="EMBL" id="FNHO01000009">
    <property type="protein sequence ID" value="SDM78871.1"/>
    <property type="molecule type" value="Genomic_DNA"/>
</dbReference>
<dbReference type="GO" id="GO:0000271">
    <property type="term" value="P:polysaccharide biosynthetic process"/>
    <property type="evidence" value="ECO:0007669"/>
    <property type="project" value="InterPro"/>
</dbReference>
<accession>A0A8D3Y475</accession>
<feature type="transmembrane region" description="Helical" evidence="5">
    <location>
        <begin position="77"/>
        <end position="101"/>
    </location>
</feature>
<dbReference type="GeneID" id="77261520"/>
<feature type="transmembrane region" description="Helical" evidence="5">
    <location>
        <begin position="107"/>
        <end position="126"/>
    </location>
</feature>
<name>A0A8D3Y475_9GAMM</name>
<keyword evidence="10" id="KW-1185">Reference proteome</keyword>
<keyword evidence="3 5" id="KW-1133">Transmembrane helix</keyword>
<dbReference type="NCBIfam" id="NF037976">
    <property type="entry name" value="gtrA_1"/>
    <property type="match status" value="1"/>
</dbReference>
<evidence type="ECO:0000313" key="7">
    <source>
        <dbReference type="EMBL" id="AJE16591.1"/>
    </source>
</evidence>
<comment type="subcellular location">
    <subcellularLocation>
        <location evidence="1">Membrane</location>
        <topology evidence="1">Multi-pass membrane protein</topology>
    </subcellularLocation>
</comment>
<dbReference type="KEGG" id="pbm:CL52_16665"/>
<reference evidence="7 9" key="3">
    <citation type="journal article" name="Genome Announc.">
        <title>Complete Genome Sequence of Pseudomonas balearica DSM 6083T.</title>
        <authorList>
            <person name="Bennasar-Figueras A."/>
            <person name="Salva-Serra F."/>
            <person name="Jaen-Luchoro D."/>
            <person name="Segui C."/>
            <person name="Aliaga F."/>
            <person name="Busquets A."/>
            <person name="Gomila M."/>
            <person name="Moore E.R."/>
            <person name="Lalucat J."/>
        </authorList>
    </citation>
    <scope>NUCLEOTIDE SEQUENCE [LARGE SCALE GENOMIC DNA]</scope>
    <source>
        <strain evidence="9">DSM 6083</strain>
        <strain evidence="7">DSM6083</strain>
    </source>
</reference>
<keyword evidence="4 5" id="KW-0472">Membrane</keyword>
<evidence type="ECO:0000256" key="5">
    <source>
        <dbReference type="SAM" id="Phobius"/>
    </source>
</evidence>
<evidence type="ECO:0000256" key="2">
    <source>
        <dbReference type="ARBA" id="ARBA00022692"/>
    </source>
</evidence>
<reference evidence="9" key="1">
    <citation type="submission" date="2014-03" db="EMBL/GenBank/DDBJ databases">
        <title>Complete genome of Pseudomonas balearica DSM 6083T, a sewage water isolate from an enrichment with 2-methylnaphthalene.</title>
        <authorList>
            <person name="Salva-Serra F."/>
            <person name="Jaen-Luchoro D."/>
            <person name="Busquets A."/>
            <person name="Pena A."/>
            <person name="Gomila M."/>
            <person name="Bosch R."/>
            <person name="Nogales B."/>
            <person name="Garcia-Valdes E."/>
            <person name="Lalucat J."/>
            <person name="Bennasar A."/>
        </authorList>
    </citation>
    <scope>NUCLEOTIDE SEQUENCE [LARGE SCALE GENOMIC DNA]</scope>
    <source>
        <strain evidence="9">DSM 6083</strain>
    </source>
</reference>
<dbReference type="Proteomes" id="UP000031271">
    <property type="component" value="Chromosome"/>
</dbReference>
<feature type="transmembrane region" description="Helical" evidence="5">
    <location>
        <begin position="35"/>
        <end position="57"/>
    </location>
</feature>
<feature type="domain" description="GtrA/DPMS transmembrane" evidence="6">
    <location>
        <begin position="11"/>
        <end position="132"/>
    </location>
</feature>
<evidence type="ECO:0000313" key="10">
    <source>
        <dbReference type="Proteomes" id="UP000182276"/>
    </source>
</evidence>
<dbReference type="GO" id="GO:0016020">
    <property type="term" value="C:membrane"/>
    <property type="evidence" value="ECO:0007669"/>
    <property type="project" value="UniProtKB-SubCell"/>
</dbReference>
<dbReference type="InterPro" id="IPR007267">
    <property type="entry name" value="GtrA_DPMS_TM"/>
</dbReference>
<proteinExistence type="predicted"/>
<evidence type="ECO:0000256" key="4">
    <source>
        <dbReference type="ARBA" id="ARBA00023136"/>
    </source>
</evidence>
<reference evidence="8 10" key="2">
    <citation type="submission" date="2016-10" db="EMBL/GenBank/DDBJ databases">
        <authorList>
            <person name="Varghese N."/>
            <person name="Submissions S."/>
        </authorList>
    </citation>
    <scope>NUCLEOTIDE SEQUENCE [LARGE SCALE GENOMIC DNA]</scope>
    <source>
        <strain evidence="8 10">DSM 6083</strain>
    </source>
</reference>
<evidence type="ECO:0000313" key="8">
    <source>
        <dbReference type="EMBL" id="SDM78871.1"/>
    </source>
</evidence>
<dbReference type="Pfam" id="PF04138">
    <property type="entry name" value="GtrA_DPMS_TM"/>
    <property type="match status" value="1"/>
</dbReference>
<dbReference type="RefSeq" id="WP_043221848.1">
    <property type="nucleotide sequence ID" value="NZ_CP007511.1"/>
</dbReference>
<protein>
    <submittedName>
        <fullName evidence="8">GtrA-like protein</fullName>
    </submittedName>
</protein>
<dbReference type="Proteomes" id="UP000182276">
    <property type="component" value="Unassembled WGS sequence"/>
</dbReference>
<sequence>MFASSKLAINYAIFALIATAANIGAQDLVIRTYSGAFDILASVVVGTGVGLVVKYILDKRYIFRFRARSVAHDTQTFALYTVMGLVTTVIFWGFEFGFHHIFETKEMRYLGGVIGLAIGYLTKYHLDKRYVFRTEVV</sequence>
<gene>
    <name evidence="7" type="ORF">CL52_16665</name>
    <name evidence="8" type="ORF">SAMN05660875_10911</name>
</gene>
<evidence type="ECO:0000313" key="9">
    <source>
        <dbReference type="Proteomes" id="UP000031271"/>
    </source>
</evidence>
<dbReference type="EMBL" id="CP007511">
    <property type="protein sequence ID" value="AJE16591.1"/>
    <property type="molecule type" value="Genomic_DNA"/>
</dbReference>
<organism evidence="7 9">
    <name type="scientific">Stutzerimonas balearica DSM 6083</name>
    <dbReference type="NCBI Taxonomy" id="1123016"/>
    <lineage>
        <taxon>Bacteria</taxon>
        <taxon>Pseudomonadati</taxon>
        <taxon>Pseudomonadota</taxon>
        <taxon>Gammaproteobacteria</taxon>
        <taxon>Pseudomonadales</taxon>
        <taxon>Pseudomonadaceae</taxon>
        <taxon>Stutzerimonas</taxon>
    </lineage>
</organism>
<evidence type="ECO:0000259" key="6">
    <source>
        <dbReference type="Pfam" id="PF04138"/>
    </source>
</evidence>
<keyword evidence="2 5" id="KW-0812">Transmembrane</keyword>